<keyword evidence="1" id="KW-1133">Transmembrane helix</keyword>
<protein>
    <recommendedName>
        <fullName evidence="4">Very-long-chain 3-oxoacyl-CoA synthase</fullName>
    </recommendedName>
</protein>
<evidence type="ECO:0000256" key="1">
    <source>
        <dbReference type="SAM" id="Phobius"/>
    </source>
</evidence>
<keyword evidence="3" id="KW-1185">Reference proteome</keyword>
<organism evidence="2 3">
    <name type="scientific">Iphiclides podalirius</name>
    <name type="common">scarce swallowtail</name>
    <dbReference type="NCBI Taxonomy" id="110791"/>
    <lineage>
        <taxon>Eukaryota</taxon>
        <taxon>Metazoa</taxon>
        <taxon>Ecdysozoa</taxon>
        <taxon>Arthropoda</taxon>
        <taxon>Hexapoda</taxon>
        <taxon>Insecta</taxon>
        <taxon>Pterygota</taxon>
        <taxon>Neoptera</taxon>
        <taxon>Endopterygota</taxon>
        <taxon>Lepidoptera</taxon>
        <taxon>Glossata</taxon>
        <taxon>Ditrysia</taxon>
        <taxon>Papilionoidea</taxon>
        <taxon>Papilionidae</taxon>
        <taxon>Papilioninae</taxon>
        <taxon>Iphiclides</taxon>
    </lineage>
</organism>
<reference evidence="2" key="1">
    <citation type="submission" date="2022-03" db="EMBL/GenBank/DDBJ databases">
        <authorList>
            <person name="Martin H S."/>
        </authorList>
    </citation>
    <scope>NUCLEOTIDE SEQUENCE</scope>
</reference>
<gene>
    <name evidence="2" type="ORF">IPOD504_LOCUS4003</name>
</gene>
<name>A0ABN8HZT3_9NEOP</name>
<keyword evidence="1" id="KW-0812">Transmembrane</keyword>
<accession>A0ABN8HZT3</accession>
<sequence>MEALANAYDTVFYKRPDARVSDWLLMTSPWPLALIIAGYLFLIKLVLPAHMRSHPPYELKSVIRCRSWPTLPSHGE</sequence>
<feature type="transmembrane region" description="Helical" evidence="1">
    <location>
        <begin position="30"/>
        <end position="47"/>
    </location>
</feature>
<feature type="non-terminal residue" evidence="2">
    <location>
        <position position="1"/>
    </location>
</feature>
<evidence type="ECO:0000313" key="2">
    <source>
        <dbReference type="EMBL" id="CAH2042676.1"/>
    </source>
</evidence>
<dbReference type="EMBL" id="OW152826">
    <property type="protein sequence ID" value="CAH2042676.1"/>
    <property type="molecule type" value="Genomic_DNA"/>
</dbReference>
<keyword evidence="1" id="KW-0472">Membrane</keyword>
<proteinExistence type="predicted"/>
<evidence type="ECO:0000313" key="3">
    <source>
        <dbReference type="Proteomes" id="UP000837857"/>
    </source>
</evidence>
<dbReference type="Proteomes" id="UP000837857">
    <property type="component" value="Chromosome 14"/>
</dbReference>
<evidence type="ECO:0008006" key="4">
    <source>
        <dbReference type="Google" id="ProtNLM"/>
    </source>
</evidence>